<dbReference type="EMBL" id="LR796838">
    <property type="protein sequence ID" value="CAB4169291.1"/>
    <property type="molecule type" value="Genomic_DNA"/>
</dbReference>
<evidence type="ECO:0000313" key="6">
    <source>
        <dbReference type="EMBL" id="CAB4210667.1"/>
    </source>
</evidence>
<evidence type="ECO:0000313" key="3">
    <source>
        <dbReference type="EMBL" id="CAB4176822.1"/>
    </source>
</evidence>
<dbReference type="EMBL" id="LR797009">
    <property type="protein sequence ID" value="CAB4181839.1"/>
    <property type="molecule type" value="Genomic_DNA"/>
</dbReference>
<evidence type="ECO:0000256" key="1">
    <source>
        <dbReference type="SAM" id="MobiDB-lite"/>
    </source>
</evidence>
<name>A0A6J7XB74_9CAUD</name>
<dbReference type="EMBL" id="LR797361">
    <property type="protein sequence ID" value="CAB4210667.1"/>
    <property type="molecule type" value="Genomic_DNA"/>
</dbReference>
<dbReference type="EMBL" id="LR797259">
    <property type="protein sequence ID" value="CAB4197789.1"/>
    <property type="molecule type" value="Genomic_DNA"/>
</dbReference>
<evidence type="ECO:0000313" key="4">
    <source>
        <dbReference type="EMBL" id="CAB4181839.1"/>
    </source>
</evidence>
<reference evidence="7" key="1">
    <citation type="submission" date="2020-05" db="EMBL/GenBank/DDBJ databases">
        <authorList>
            <person name="Chiriac C."/>
            <person name="Salcher M."/>
            <person name="Ghai R."/>
            <person name="Kavagutti S V."/>
        </authorList>
    </citation>
    <scope>NUCLEOTIDE SEQUENCE</scope>
</reference>
<organism evidence="7">
    <name type="scientific">uncultured Caudovirales phage</name>
    <dbReference type="NCBI Taxonomy" id="2100421"/>
    <lineage>
        <taxon>Viruses</taxon>
        <taxon>Duplodnaviria</taxon>
        <taxon>Heunggongvirae</taxon>
        <taxon>Uroviricota</taxon>
        <taxon>Caudoviricetes</taxon>
        <taxon>Peduoviridae</taxon>
        <taxon>Maltschvirus</taxon>
        <taxon>Maltschvirus maltsch</taxon>
    </lineage>
</organism>
<dbReference type="EMBL" id="LR798377">
    <property type="protein sequence ID" value="CAB5227055.1"/>
    <property type="molecule type" value="Genomic_DNA"/>
</dbReference>
<evidence type="ECO:0000313" key="5">
    <source>
        <dbReference type="EMBL" id="CAB4197789.1"/>
    </source>
</evidence>
<gene>
    <name evidence="4" type="ORF">UFOVP1073_67</name>
    <name evidence="5" type="ORF">UFOVP1308_32</name>
    <name evidence="6" type="ORF">UFOVP1423_37</name>
    <name evidence="7" type="ORF">UFOVP1520_8</name>
    <name evidence="2" type="ORF">UFOVP898_69</name>
    <name evidence="3" type="ORF">UFOVP985_64</name>
</gene>
<dbReference type="EMBL" id="LR796942">
    <property type="protein sequence ID" value="CAB4176822.1"/>
    <property type="molecule type" value="Genomic_DNA"/>
</dbReference>
<accession>A0A6J7XB74</accession>
<feature type="region of interest" description="Disordered" evidence="1">
    <location>
        <begin position="23"/>
        <end position="45"/>
    </location>
</feature>
<proteinExistence type="predicted"/>
<protein>
    <submittedName>
        <fullName evidence="7">Uncharacterized protein</fullName>
    </submittedName>
</protein>
<evidence type="ECO:0000313" key="2">
    <source>
        <dbReference type="EMBL" id="CAB4169291.1"/>
    </source>
</evidence>
<evidence type="ECO:0000313" key="7">
    <source>
        <dbReference type="EMBL" id="CAB5227055.1"/>
    </source>
</evidence>
<sequence>MGSGRASAPRARARAAGALRRPRGWVPGEVGRSGGRAVGRSGTMRKRWNTNGEGYWAAIHRRLAWIERRLQRCRRIEERMVFEEERFDLLALLDDAVIH</sequence>